<dbReference type="AlphaFoldDB" id="B8HSF0"/>
<organism evidence="4">
    <name type="scientific">Cyanothece sp. (strain PCC 7425 / ATCC 29141)</name>
    <dbReference type="NCBI Taxonomy" id="395961"/>
    <lineage>
        <taxon>Bacteria</taxon>
        <taxon>Bacillati</taxon>
        <taxon>Cyanobacteriota</taxon>
        <taxon>Cyanophyceae</taxon>
        <taxon>Gomontiellales</taxon>
        <taxon>Cyanothecaceae</taxon>
        <taxon>Cyanothece</taxon>
    </lineage>
</organism>
<dbReference type="Gene3D" id="3.40.50.720">
    <property type="entry name" value="NAD(P)-binding Rossmann-like Domain"/>
    <property type="match status" value="1"/>
</dbReference>
<evidence type="ECO:0000256" key="3">
    <source>
        <dbReference type="RuleBase" id="RU000363"/>
    </source>
</evidence>
<evidence type="ECO:0000256" key="1">
    <source>
        <dbReference type="ARBA" id="ARBA00006484"/>
    </source>
</evidence>
<accession>B8HSF0</accession>
<reference evidence="4" key="1">
    <citation type="submission" date="2009-01" db="EMBL/GenBank/DDBJ databases">
        <title>Complete sequence of chromosome Cyanothece sp. PCC 7425.</title>
        <authorList>
            <consortium name="US DOE Joint Genome Institute"/>
            <person name="Lucas S."/>
            <person name="Copeland A."/>
            <person name="Lapidus A."/>
            <person name="Glavina del Rio T."/>
            <person name="Dalin E."/>
            <person name="Tice H."/>
            <person name="Bruce D."/>
            <person name="Goodwin L."/>
            <person name="Pitluck S."/>
            <person name="Sims D."/>
            <person name="Meineke L."/>
            <person name="Brettin T."/>
            <person name="Detter J.C."/>
            <person name="Han C."/>
            <person name="Larimer F."/>
            <person name="Land M."/>
            <person name="Hauser L."/>
            <person name="Kyrpides N."/>
            <person name="Ovchinnikova G."/>
            <person name="Liberton M."/>
            <person name="Stoeckel J."/>
            <person name="Banerjee A."/>
            <person name="Singh A."/>
            <person name="Page L."/>
            <person name="Sato H."/>
            <person name="Zhao L."/>
            <person name="Sherman L."/>
            <person name="Pakrasi H."/>
            <person name="Richardson P."/>
        </authorList>
    </citation>
    <scope>NUCLEOTIDE SEQUENCE</scope>
    <source>
        <strain evidence="4">PCC 7425</strain>
    </source>
</reference>
<proteinExistence type="inferred from homology"/>
<dbReference type="PANTHER" id="PTHR42901:SF1">
    <property type="entry name" value="ALCOHOL DEHYDROGENASE"/>
    <property type="match status" value="1"/>
</dbReference>
<dbReference type="PRINTS" id="PR00081">
    <property type="entry name" value="GDHRDH"/>
</dbReference>
<dbReference type="EMBL" id="CP001344">
    <property type="protein sequence ID" value="ACL44256.1"/>
    <property type="molecule type" value="Genomic_DNA"/>
</dbReference>
<dbReference type="GO" id="GO:0016491">
    <property type="term" value="F:oxidoreductase activity"/>
    <property type="evidence" value="ECO:0007669"/>
    <property type="project" value="UniProtKB-KW"/>
</dbReference>
<dbReference type="SUPFAM" id="SSF51735">
    <property type="entry name" value="NAD(P)-binding Rossmann-fold domains"/>
    <property type="match status" value="1"/>
</dbReference>
<gene>
    <name evidence="4" type="ordered locus">Cyan7425_1889</name>
</gene>
<evidence type="ECO:0000256" key="2">
    <source>
        <dbReference type="ARBA" id="ARBA00023002"/>
    </source>
</evidence>
<dbReference type="CDD" id="cd05356">
    <property type="entry name" value="17beta-HSD1_like_SDR_c"/>
    <property type="match status" value="1"/>
</dbReference>
<sequence>MPTALITGASVGIGAAFAQELAARQMNLVLVSRAEEKLKSLATHLEERYKIQAQVIVQDLTLAEAPLQVYNAVEQRGLTIDLLINNAGFGDYGNFAQRSFDRQAEMVKLNVLALVEMTHLFLAPMQQKGAGEIINLSSISAFQPIPYLAVYSASKAFVLHFSEALWAENRAKGVKILAVCPGPVQTEFFAAADMERNVQLMQSQTYEDPQSVVQKALKALAAGQPSLVTGPWQNHVIANASRFTSREFVLNMLEPRFRPSDSVD</sequence>
<evidence type="ECO:0000313" key="4">
    <source>
        <dbReference type="EMBL" id="ACL44256.1"/>
    </source>
</evidence>
<dbReference type="InterPro" id="IPR036291">
    <property type="entry name" value="NAD(P)-bd_dom_sf"/>
</dbReference>
<dbReference type="PRINTS" id="PR00080">
    <property type="entry name" value="SDRFAMILY"/>
</dbReference>
<dbReference type="HOGENOM" id="CLU_010194_2_1_3"/>
<protein>
    <submittedName>
        <fullName evidence="4">Short-chain dehydrogenase/reductase SDR</fullName>
    </submittedName>
</protein>
<dbReference type="PIRSF" id="PIRSF000126">
    <property type="entry name" value="11-beta-HSD1"/>
    <property type="match status" value="1"/>
</dbReference>
<dbReference type="KEGG" id="cyn:Cyan7425_1889"/>
<dbReference type="eggNOG" id="COG0300">
    <property type="taxonomic scope" value="Bacteria"/>
</dbReference>
<name>B8HSF0_CYAP4</name>
<comment type="similarity">
    <text evidence="1 3">Belongs to the short-chain dehydrogenases/reductases (SDR) family.</text>
</comment>
<keyword evidence="2" id="KW-0560">Oxidoreductase</keyword>
<dbReference type="Pfam" id="PF00106">
    <property type="entry name" value="adh_short"/>
    <property type="match status" value="1"/>
</dbReference>
<dbReference type="PANTHER" id="PTHR42901">
    <property type="entry name" value="ALCOHOL DEHYDROGENASE"/>
    <property type="match status" value="1"/>
</dbReference>
<dbReference type="OrthoDB" id="9808814at2"/>
<dbReference type="STRING" id="395961.Cyan7425_1889"/>
<dbReference type="InterPro" id="IPR002347">
    <property type="entry name" value="SDR_fam"/>
</dbReference>